<evidence type="ECO:0000256" key="3">
    <source>
        <dbReference type="ARBA" id="ARBA00023125"/>
    </source>
</evidence>
<dbReference type="Gene3D" id="3.40.50.2300">
    <property type="match status" value="1"/>
</dbReference>
<dbReference type="PROSITE" id="PS50043">
    <property type="entry name" value="HTH_LUXR_2"/>
    <property type="match status" value="1"/>
</dbReference>
<evidence type="ECO:0000256" key="2">
    <source>
        <dbReference type="ARBA" id="ARBA00023012"/>
    </source>
</evidence>
<dbReference type="InterPro" id="IPR000792">
    <property type="entry name" value="Tscrpt_reg_LuxR_C"/>
</dbReference>
<dbReference type="SMART" id="SM00448">
    <property type="entry name" value="REC"/>
    <property type="match status" value="1"/>
</dbReference>
<dbReference type="InterPro" id="IPR011006">
    <property type="entry name" value="CheY-like_superfamily"/>
</dbReference>
<proteinExistence type="predicted"/>
<dbReference type="SUPFAM" id="SSF52172">
    <property type="entry name" value="CheY-like"/>
    <property type="match status" value="1"/>
</dbReference>
<dbReference type="PROSITE" id="PS50110">
    <property type="entry name" value="RESPONSE_REGULATORY"/>
    <property type="match status" value="1"/>
</dbReference>
<dbReference type="PANTHER" id="PTHR43214">
    <property type="entry name" value="TWO-COMPONENT RESPONSE REGULATOR"/>
    <property type="match status" value="1"/>
</dbReference>
<evidence type="ECO:0000313" key="4">
    <source>
        <dbReference type="EMBL" id="QBY42200.1"/>
    </source>
</evidence>
<dbReference type="InterPro" id="IPR036388">
    <property type="entry name" value="WH-like_DNA-bd_sf"/>
</dbReference>
<dbReference type="GeneID" id="96876001"/>
<dbReference type="PANTHER" id="PTHR43214:SF17">
    <property type="entry name" value="TRANSCRIPTIONAL REGULATORY PROTEIN RCSB"/>
    <property type="match status" value="1"/>
</dbReference>
<dbReference type="Pfam" id="PF00196">
    <property type="entry name" value="GerE"/>
    <property type="match status" value="1"/>
</dbReference>
<dbReference type="GO" id="GO:0006355">
    <property type="term" value="P:regulation of DNA-templated transcription"/>
    <property type="evidence" value="ECO:0007669"/>
    <property type="project" value="InterPro"/>
</dbReference>
<sequence>MKKIEVVVLDDHSIILSGIEKELESTHVSVLNSYTNSHDLKKHLAANVPDIIIMDYALSPQDLDGLTLIKDLHKRYNKLKILVISAYSDLAIIGQIFRCGAKGFISKKNANKQQLINAINAIYKEKYYFNQVFDSLKKLEFYYKSIIDNSPNSILSNVSISDLSKKELEVIRCFLDGLSVSMIAQKYNRSIKTISGQKQTALRKLGLTADHQLFIIKDEILKNEKI</sequence>
<keyword evidence="1" id="KW-0597">Phosphoprotein</keyword>
<evidence type="ECO:0000256" key="1">
    <source>
        <dbReference type="ARBA" id="ARBA00022553"/>
    </source>
</evidence>
<dbReference type="InterPro" id="IPR001789">
    <property type="entry name" value="Sig_transdc_resp-reg_receiver"/>
</dbReference>
<dbReference type="PRINTS" id="PR00038">
    <property type="entry name" value="HTHLUXR"/>
</dbReference>
<dbReference type="KEGG" id="ans:ArsFIN_07450"/>
<dbReference type="SUPFAM" id="SSF46894">
    <property type="entry name" value="C-terminal effector domain of the bipartite response regulators"/>
    <property type="match status" value="1"/>
</dbReference>
<reference evidence="4 5" key="1">
    <citation type="submission" date="2019-03" db="EMBL/GenBank/DDBJ databases">
        <title>Long-read sequencing reveals hyperdense prophage content in a complex bacterial symbiont genome.</title>
        <authorList>
            <person name="Frost C.L."/>
            <person name="Siozios S."/>
            <person name="Nadal-Jimenez P."/>
            <person name="Brockhurst M.A."/>
            <person name="King K.C."/>
            <person name="Darby A.C."/>
            <person name="Hurst G.D.D."/>
        </authorList>
    </citation>
    <scope>NUCLEOTIDE SEQUENCE [LARGE SCALE GENOMIC DNA]</scope>
    <source>
        <strain evidence="4 5">FIN</strain>
    </source>
</reference>
<dbReference type="Gene3D" id="1.10.10.10">
    <property type="entry name" value="Winged helix-like DNA-binding domain superfamily/Winged helix DNA-binding domain"/>
    <property type="match status" value="1"/>
</dbReference>
<dbReference type="Proteomes" id="UP000295134">
    <property type="component" value="Chromosome"/>
</dbReference>
<keyword evidence="3" id="KW-0238">DNA-binding</keyword>
<dbReference type="GO" id="GO:0000160">
    <property type="term" value="P:phosphorelay signal transduction system"/>
    <property type="evidence" value="ECO:0007669"/>
    <property type="project" value="InterPro"/>
</dbReference>
<gene>
    <name evidence="4" type="primary">rcsB_1</name>
    <name evidence="4" type="ORF">ArsFIN_07450</name>
</gene>
<dbReference type="RefSeq" id="WP_034249251.1">
    <property type="nucleotide sequence ID" value="NZ_CP038613.1"/>
</dbReference>
<dbReference type="CDD" id="cd17535">
    <property type="entry name" value="REC_NarL-like"/>
    <property type="match status" value="1"/>
</dbReference>
<dbReference type="SMART" id="SM00421">
    <property type="entry name" value="HTH_LUXR"/>
    <property type="match status" value="1"/>
</dbReference>
<organism evidence="4 5">
    <name type="scientific">Arsenophonus nasoniae</name>
    <name type="common">son-killer infecting Nasonia vitripennis</name>
    <dbReference type="NCBI Taxonomy" id="638"/>
    <lineage>
        <taxon>Bacteria</taxon>
        <taxon>Pseudomonadati</taxon>
        <taxon>Pseudomonadota</taxon>
        <taxon>Gammaproteobacteria</taxon>
        <taxon>Enterobacterales</taxon>
        <taxon>Morganellaceae</taxon>
        <taxon>Arsenophonus</taxon>
    </lineage>
</organism>
<dbReference type="EMBL" id="CP038613">
    <property type="protein sequence ID" value="QBY42200.1"/>
    <property type="molecule type" value="Genomic_DNA"/>
</dbReference>
<keyword evidence="2" id="KW-0902">Two-component regulatory system</keyword>
<dbReference type="Pfam" id="PF00072">
    <property type="entry name" value="Response_reg"/>
    <property type="match status" value="1"/>
</dbReference>
<dbReference type="InterPro" id="IPR039420">
    <property type="entry name" value="WalR-like"/>
</dbReference>
<dbReference type="InterPro" id="IPR016032">
    <property type="entry name" value="Sig_transdc_resp-reg_C-effctor"/>
</dbReference>
<protein>
    <submittedName>
        <fullName evidence="4">Transcriptional regulatory protein RcsB</fullName>
    </submittedName>
</protein>
<name>A0A4P7KUM2_9GAMM</name>
<accession>A0A4P7KUM2</accession>
<evidence type="ECO:0000313" key="5">
    <source>
        <dbReference type="Proteomes" id="UP000295134"/>
    </source>
</evidence>
<dbReference type="InterPro" id="IPR058245">
    <property type="entry name" value="NreC/VraR/RcsB-like_REC"/>
</dbReference>
<dbReference type="AlphaFoldDB" id="A0A4P7KUM2"/>
<dbReference type="GO" id="GO:0003677">
    <property type="term" value="F:DNA binding"/>
    <property type="evidence" value="ECO:0007669"/>
    <property type="project" value="InterPro"/>
</dbReference>